<accession>A0ABP0LHK0</accession>
<sequence>MPSAWAGVEADPESAHGLQPGAGVGTSLPTPRAVRDVLIGKDLASGERLPWTLQQLWTHSQVDVMSIIQSNSQLNTFEDSAVENQQFHAIPKDQWPESLKKLHAWEKFWGQISRQGAGHDNRDLFVDARTKHGKEAADLLKASLHLDPGQRLDSEQMKRHDFWSTDPAPCDPIDLKMPGDNRDLKELDVKKRREKEHRDHREHREEERESQRQAERDATTGQKRPADAGGRRPNVQPDENAKRQRREVNVQYGTVVDAHREHEHEGIQQNVPRSRTGWAEGAQLTGTGT</sequence>
<reference evidence="2 3" key="1">
    <citation type="submission" date="2024-02" db="EMBL/GenBank/DDBJ databases">
        <authorList>
            <person name="Chen Y."/>
            <person name="Shah S."/>
            <person name="Dougan E. K."/>
            <person name="Thang M."/>
            <person name="Chan C."/>
        </authorList>
    </citation>
    <scope>NUCLEOTIDE SEQUENCE [LARGE SCALE GENOMIC DNA]</scope>
</reference>
<comment type="caution">
    <text evidence="2">The sequence shown here is derived from an EMBL/GenBank/DDBJ whole genome shotgun (WGS) entry which is preliminary data.</text>
</comment>
<keyword evidence="3" id="KW-1185">Reference proteome</keyword>
<organism evidence="2 3">
    <name type="scientific">Durusdinium trenchii</name>
    <dbReference type="NCBI Taxonomy" id="1381693"/>
    <lineage>
        <taxon>Eukaryota</taxon>
        <taxon>Sar</taxon>
        <taxon>Alveolata</taxon>
        <taxon>Dinophyceae</taxon>
        <taxon>Suessiales</taxon>
        <taxon>Symbiodiniaceae</taxon>
        <taxon>Durusdinium</taxon>
    </lineage>
</organism>
<gene>
    <name evidence="2" type="ORF">SCF082_LOCUS22305</name>
</gene>
<dbReference type="Proteomes" id="UP001642464">
    <property type="component" value="Unassembled WGS sequence"/>
</dbReference>
<name>A0ABP0LHK0_9DINO</name>
<keyword evidence="2" id="KW-0808">Transferase</keyword>
<proteinExistence type="predicted"/>
<keyword evidence="2" id="KW-0418">Kinase</keyword>
<evidence type="ECO:0000313" key="3">
    <source>
        <dbReference type="Proteomes" id="UP001642464"/>
    </source>
</evidence>
<dbReference type="GO" id="GO:0016301">
    <property type="term" value="F:kinase activity"/>
    <property type="evidence" value="ECO:0007669"/>
    <property type="project" value="UniProtKB-KW"/>
</dbReference>
<feature type="compositionally biased region" description="Basic and acidic residues" evidence="1">
    <location>
        <begin position="173"/>
        <end position="230"/>
    </location>
</feature>
<feature type="region of interest" description="Disordered" evidence="1">
    <location>
        <begin position="1"/>
        <end position="27"/>
    </location>
</feature>
<evidence type="ECO:0000256" key="1">
    <source>
        <dbReference type="SAM" id="MobiDB-lite"/>
    </source>
</evidence>
<dbReference type="Gene3D" id="1.10.510.10">
    <property type="entry name" value="Transferase(Phosphotransferase) domain 1"/>
    <property type="match status" value="1"/>
</dbReference>
<feature type="region of interest" description="Disordered" evidence="1">
    <location>
        <begin position="155"/>
        <end position="289"/>
    </location>
</feature>
<protein>
    <submittedName>
        <fullName evidence="2">Probable cyclin-dependent kinase 9 (Cell division protein kinase 9)</fullName>
    </submittedName>
</protein>
<feature type="compositionally biased region" description="Basic and acidic residues" evidence="1">
    <location>
        <begin position="257"/>
        <end position="266"/>
    </location>
</feature>
<feature type="compositionally biased region" description="Basic and acidic residues" evidence="1">
    <location>
        <begin position="239"/>
        <end position="248"/>
    </location>
</feature>
<evidence type="ECO:0000313" key="2">
    <source>
        <dbReference type="EMBL" id="CAK9037762.1"/>
    </source>
</evidence>
<dbReference type="EMBL" id="CAXAMM010015980">
    <property type="protein sequence ID" value="CAK9037762.1"/>
    <property type="molecule type" value="Genomic_DNA"/>
</dbReference>